<sequence length="180" mass="18830">MPTVLIILPEGFEEVEAITPIDVLRRAGAEVTVAALGETTAVKGKHGIVVTADRLLSAVPAGHTFDLLILPGGPGVRKFRADLRITAIVRAQATSGKWLAAICAAPTVLNDAGLLKDKRYTAHPSTADELKNILADQRVVIDGNLITSRGAGTSLDFGLTLVEKLFSPAKSAEIAKAICA</sequence>
<dbReference type="OrthoDB" id="9800516at2"/>
<dbReference type="InterPro" id="IPR029062">
    <property type="entry name" value="Class_I_gatase-like"/>
</dbReference>
<name>A0A290QB92_9BACT</name>
<dbReference type="GO" id="GO:0008233">
    <property type="term" value="F:peptidase activity"/>
    <property type="evidence" value="ECO:0007669"/>
    <property type="project" value="UniProtKB-KW"/>
</dbReference>
<dbReference type="KEGG" id="vbh:CMV30_18135"/>
<dbReference type="InterPro" id="IPR006287">
    <property type="entry name" value="DJ-1"/>
</dbReference>
<protein>
    <submittedName>
        <fullName evidence="3">Protease</fullName>
    </submittedName>
</protein>
<evidence type="ECO:0000256" key="1">
    <source>
        <dbReference type="ARBA" id="ARBA00022737"/>
    </source>
</evidence>
<accession>A0A290QB92</accession>
<reference evidence="3 4" key="1">
    <citation type="submission" date="2017-09" db="EMBL/GenBank/DDBJ databases">
        <title>Complete genome sequence of Verrucomicrobial strain HZ-65, isolated from freshwater.</title>
        <authorList>
            <person name="Choi A."/>
        </authorList>
    </citation>
    <scope>NUCLEOTIDE SEQUENCE [LARGE SCALE GENOMIC DNA]</scope>
    <source>
        <strain evidence="3 4">HZ-65</strain>
    </source>
</reference>
<dbReference type="Gene3D" id="3.40.50.880">
    <property type="match status" value="1"/>
</dbReference>
<dbReference type="EMBL" id="CP023344">
    <property type="protein sequence ID" value="ATC65713.1"/>
    <property type="molecule type" value="Genomic_DNA"/>
</dbReference>
<proteinExistence type="predicted"/>
<dbReference type="InterPro" id="IPR002818">
    <property type="entry name" value="DJ-1/PfpI"/>
</dbReference>
<dbReference type="Pfam" id="PF01965">
    <property type="entry name" value="DJ-1_PfpI"/>
    <property type="match status" value="1"/>
</dbReference>
<dbReference type="CDD" id="cd03135">
    <property type="entry name" value="GATase1_DJ-1"/>
    <property type="match status" value="1"/>
</dbReference>
<keyword evidence="3" id="KW-0645">Protease</keyword>
<evidence type="ECO:0000259" key="2">
    <source>
        <dbReference type="Pfam" id="PF01965"/>
    </source>
</evidence>
<dbReference type="AlphaFoldDB" id="A0A290QB92"/>
<dbReference type="RefSeq" id="WP_096057342.1">
    <property type="nucleotide sequence ID" value="NZ_CP023344.1"/>
</dbReference>
<gene>
    <name evidence="3" type="ORF">CMV30_18135</name>
</gene>
<evidence type="ECO:0000313" key="3">
    <source>
        <dbReference type="EMBL" id="ATC65713.1"/>
    </source>
</evidence>
<dbReference type="GO" id="GO:0005737">
    <property type="term" value="C:cytoplasm"/>
    <property type="evidence" value="ECO:0007669"/>
    <property type="project" value="UniProtKB-ARBA"/>
</dbReference>
<dbReference type="Proteomes" id="UP000217265">
    <property type="component" value="Chromosome"/>
</dbReference>
<dbReference type="FunFam" id="3.40.50.880:FF:000015">
    <property type="entry name" value="Protein DJ-1 homolog C"/>
    <property type="match status" value="1"/>
</dbReference>
<evidence type="ECO:0000313" key="4">
    <source>
        <dbReference type="Proteomes" id="UP000217265"/>
    </source>
</evidence>
<dbReference type="PANTHER" id="PTHR48094">
    <property type="entry name" value="PROTEIN/NUCLEIC ACID DEGLYCASE DJ-1-RELATED"/>
    <property type="match status" value="1"/>
</dbReference>
<dbReference type="InterPro" id="IPR050325">
    <property type="entry name" value="Prot/Nucl_acid_deglycase"/>
</dbReference>
<dbReference type="GO" id="GO:0006508">
    <property type="term" value="P:proteolysis"/>
    <property type="evidence" value="ECO:0007669"/>
    <property type="project" value="UniProtKB-KW"/>
</dbReference>
<feature type="domain" description="DJ-1/PfpI" evidence="2">
    <location>
        <begin position="3"/>
        <end position="163"/>
    </location>
</feature>
<keyword evidence="3" id="KW-0378">Hydrolase</keyword>
<keyword evidence="1" id="KW-0677">Repeat</keyword>
<dbReference type="NCBIfam" id="TIGR01383">
    <property type="entry name" value="not_thiJ"/>
    <property type="match status" value="1"/>
</dbReference>
<dbReference type="SUPFAM" id="SSF52317">
    <property type="entry name" value="Class I glutamine amidotransferase-like"/>
    <property type="match status" value="1"/>
</dbReference>
<organism evidence="3 4">
    <name type="scientific">Nibricoccus aquaticus</name>
    <dbReference type="NCBI Taxonomy" id="2576891"/>
    <lineage>
        <taxon>Bacteria</taxon>
        <taxon>Pseudomonadati</taxon>
        <taxon>Verrucomicrobiota</taxon>
        <taxon>Opitutia</taxon>
        <taxon>Opitutales</taxon>
        <taxon>Opitutaceae</taxon>
        <taxon>Nibricoccus</taxon>
    </lineage>
</organism>
<dbReference type="PANTHER" id="PTHR48094:SF12">
    <property type="entry name" value="PARKINSON DISEASE PROTEIN 7 HOMOLOG"/>
    <property type="match status" value="1"/>
</dbReference>
<keyword evidence="4" id="KW-1185">Reference proteome</keyword>